<name>A0A8J4XWB9_CHIOP</name>
<comment type="caution">
    <text evidence="2">The sequence shown here is derived from an EMBL/GenBank/DDBJ whole genome shotgun (WGS) entry which is preliminary data.</text>
</comment>
<dbReference type="InterPro" id="IPR013320">
    <property type="entry name" value="ConA-like_dom_sf"/>
</dbReference>
<gene>
    <name evidence="2" type="primary">MLRP1_0</name>
    <name evidence="2" type="ORF">GWK47_014661</name>
</gene>
<protein>
    <submittedName>
        <fullName evidence="2">MAM and LDL-receptor class A domain-containing protein 1</fullName>
    </submittedName>
</protein>
<feature type="domain" description="MAM" evidence="1">
    <location>
        <begin position="77"/>
        <end position="246"/>
    </location>
</feature>
<dbReference type="PROSITE" id="PS50060">
    <property type="entry name" value="MAM_2"/>
    <property type="match status" value="2"/>
</dbReference>
<feature type="domain" description="MAM" evidence="1">
    <location>
        <begin position="275"/>
        <end position="322"/>
    </location>
</feature>
<dbReference type="Pfam" id="PF00629">
    <property type="entry name" value="MAM"/>
    <property type="match status" value="1"/>
</dbReference>
<proteinExistence type="predicted"/>
<dbReference type="OrthoDB" id="412155at2759"/>
<accession>A0A8J4XWB9</accession>
<evidence type="ECO:0000259" key="1">
    <source>
        <dbReference type="PROSITE" id="PS50060"/>
    </source>
</evidence>
<dbReference type="InterPro" id="IPR051560">
    <property type="entry name" value="MAM_domain-containing"/>
</dbReference>
<dbReference type="Proteomes" id="UP000770661">
    <property type="component" value="Unassembled WGS sequence"/>
</dbReference>
<dbReference type="SUPFAM" id="SSF49899">
    <property type="entry name" value="Concanavalin A-like lectins/glucanases"/>
    <property type="match status" value="1"/>
</dbReference>
<keyword evidence="3" id="KW-1185">Reference proteome</keyword>
<dbReference type="Gene3D" id="2.60.120.200">
    <property type="match status" value="1"/>
</dbReference>
<dbReference type="EMBL" id="JACEEZ010020758">
    <property type="protein sequence ID" value="KAG0714144.1"/>
    <property type="molecule type" value="Genomic_DNA"/>
</dbReference>
<organism evidence="2 3">
    <name type="scientific">Chionoecetes opilio</name>
    <name type="common">Atlantic snow crab</name>
    <name type="synonym">Cancer opilio</name>
    <dbReference type="NCBI Taxonomy" id="41210"/>
    <lineage>
        <taxon>Eukaryota</taxon>
        <taxon>Metazoa</taxon>
        <taxon>Ecdysozoa</taxon>
        <taxon>Arthropoda</taxon>
        <taxon>Crustacea</taxon>
        <taxon>Multicrustacea</taxon>
        <taxon>Malacostraca</taxon>
        <taxon>Eumalacostraca</taxon>
        <taxon>Eucarida</taxon>
        <taxon>Decapoda</taxon>
        <taxon>Pleocyemata</taxon>
        <taxon>Brachyura</taxon>
        <taxon>Eubrachyura</taxon>
        <taxon>Majoidea</taxon>
        <taxon>Majidae</taxon>
        <taxon>Chionoecetes</taxon>
    </lineage>
</organism>
<dbReference type="GO" id="GO:0016020">
    <property type="term" value="C:membrane"/>
    <property type="evidence" value="ECO:0007669"/>
    <property type="project" value="InterPro"/>
</dbReference>
<dbReference type="InterPro" id="IPR000998">
    <property type="entry name" value="MAM_dom"/>
</dbReference>
<dbReference type="PANTHER" id="PTHR23282:SF101">
    <property type="entry name" value="MAM DOMAIN-CONTAINING PROTEIN"/>
    <property type="match status" value="1"/>
</dbReference>
<dbReference type="AlphaFoldDB" id="A0A8J4XWB9"/>
<evidence type="ECO:0000313" key="3">
    <source>
        <dbReference type="Proteomes" id="UP000770661"/>
    </source>
</evidence>
<evidence type="ECO:0000313" key="2">
    <source>
        <dbReference type="EMBL" id="KAG0714144.1"/>
    </source>
</evidence>
<sequence length="322" mass="35527">MARGIIFGSFSQKSGTRTMWDQQPITRQALCLRWWYHMDGSDVGTLSVHHIVVGEGVCHLEQEGFSENLQTMASVGAVCTFEQGSTCGMEADSEPGWTLAQASPTDHTTATQQGHAYELRGGSNPVTSKLKSPAITVEDTECVGFYYWMEGTEDASLTECVPQNFCGLFFRQYNLFFGPMIRTAFSGFPQTATVTRLSMGQQMIKGKNTPENYALVMQGEVWDGREGYLALKDFHLTEPEFMYCSLVPESATPESPSILPPATILPLLVDPKSSLDCDFENASHPSCGFIDEGEVGYWLRVNASSPPNVYNPIIDNTFKNGM</sequence>
<reference evidence="2" key="1">
    <citation type="submission" date="2020-07" db="EMBL/GenBank/DDBJ databases">
        <title>The High-quality genome of the commercially important snow crab, Chionoecetes opilio.</title>
        <authorList>
            <person name="Jeong J.-H."/>
            <person name="Ryu S."/>
        </authorList>
    </citation>
    <scope>NUCLEOTIDE SEQUENCE</scope>
    <source>
        <strain evidence="2">MADBK_172401_WGS</strain>
        <tissue evidence="2">Digestive gland</tissue>
    </source>
</reference>
<dbReference type="PANTHER" id="PTHR23282">
    <property type="entry name" value="APICAL ENDOSOMAL GLYCOPROTEIN PRECURSOR"/>
    <property type="match status" value="1"/>
</dbReference>